<keyword evidence="1" id="KW-0175">Coiled coil</keyword>
<feature type="coiled-coil region" evidence="1">
    <location>
        <begin position="421"/>
        <end position="451"/>
    </location>
</feature>
<feature type="region of interest" description="Disordered" evidence="2">
    <location>
        <begin position="1"/>
        <end position="53"/>
    </location>
</feature>
<dbReference type="PROSITE" id="PS50195">
    <property type="entry name" value="PX"/>
    <property type="match status" value="1"/>
</dbReference>
<dbReference type="AlphaFoldDB" id="C0HFJ6"/>
<dbReference type="InterPro" id="IPR001683">
    <property type="entry name" value="PX_dom"/>
</dbReference>
<protein>
    <recommendedName>
        <fullName evidence="3">PX domain-containing protein</fullName>
    </recommendedName>
</protein>
<dbReference type="Pfam" id="PF09325">
    <property type="entry name" value="Vps5"/>
    <property type="match status" value="1"/>
</dbReference>
<evidence type="ECO:0000256" key="1">
    <source>
        <dbReference type="SAM" id="Coils"/>
    </source>
</evidence>
<dbReference type="GO" id="GO:0005768">
    <property type="term" value="C:endosome"/>
    <property type="evidence" value="ECO:0007669"/>
    <property type="project" value="UniProtKB-ARBA"/>
</dbReference>
<sequence length="556" mass="61536">MMATEPLSPGNLVEDVETLPLDSSSTLAATTDPLLRPPPPSSTFSPTAGENHGAFLDEEDEDVVDDFTPPLAPHAATAATKSREASPWFAEITVSEPRKHAEPATGAVGVIPGSASYVSYLIATQVPDGGEFRVRRRFRDVVALADRLAETHRGLFVPARPDKSIVEGQVMQRHDFVNQRCVTLQRYLRRLAAHPVVGRNPILHAFLTEPSGIPTSDGESPRWSPAMSAATSMAASAPVTPTKSGRDFFGVFKGLKQTVTNGWVAVRPPLVEEEIDTKYLVHKAKLEDLEKHLVTASQQAEAFVKAFDDLRSTTGLLGMSFIKLAMFEKEQAACSSQKRRAADISNFASAVIRVSRSQTKLNTEIVKHLGIIHEYMETMASVHNAFTDRSNALLRVQNLSADLYFLHTRAGKLESVSARGMDQERSRYQKIEELKETVRATEDAKTRALKELELIKVNTKILVCCMHYTIRKGRSGVMVRAESCLIESPGRGFEAASPHLWGDWGRLASVYPFPKPYSCGSLWHWVYPFLLPHQHLCFNSLSNTVLSRVLNHRKIT</sequence>
<evidence type="ECO:0000259" key="3">
    <source>
        <dbReference type="PROSITE" id="PS50195"/>
    </source>
</evidence>
<dbReference type="InterPro" id="IPR044279">
    <property type="entry name" value="SNX2A/B"/>
</dbReference>
<dbReference type="ExpressionAtlas" id="C0HFJ6">
    <property type="expression patterns" value="baseline and differential"/>
</dbReference>
<dbReference type="PANTHER" id="PTHR46757:SF5">
    <property type="entry name" value="OS01G0827200 PROTEIN"/>
    <property type="match status" value="1"/>
</dbReference>
<reference evidence="4" key="1">
    <citation type="journal article" date="2009" name="PLoS Genet.">
        <title>Sequencing, mapping, and analysis of 27,455 maize full-length cDNAs.</title>
        <authorList>
            <person name="Soderlund C."/>
            <person name="Descour A."/>
            <person name="Kudrna D."/>
            <person name="Bomhoff M."/>
            <person name="Boyd L."/>
            <person name="Currie J."/>
            <person name="Angelova A."/>
            <person name="Collura K."/>
            <person name="Wissotski M."/>
            <person name="Ashley E."/>
            <person name="Morrow D."/>
            <person name="Fernandes J."/>
            <person name="Walbot V."/>
            <person name="Yu Y."/>
        </authorList>
    </citation>
    <scope>NUCLEOTIDE SEQUENCE</scope>
    <source>
        <strain evidence="4">B73</strain>
    </source>
</reference>
<dbReference type="InterPro" id="IPR027267">
    <property type="entry name" value="AH/BAR_dom_sf"/>
</dbReference>
<dbReference type="SUPFAM" id="SSF64268">
    <property type="entry name" value="PX domain"/>
    <property type="match status" value="1"/>
</dbReference>
<dbReference type="Gene3D" id="1.20.1270.60">
    <property type="entry name" value="Arfaptin homology (AH) domain/BAR domain"/>
    <property type="match status" value="1"/>
</dbReference>
<organism evidence="4">
    <name type="scientific">Zea mays</name>
    <name type="common">Maize</name>
    <dbReference type="NCBI Taxonomy" id="4577"/>
    <lineage>
        <taxon>Eukaryota</taxon>
        <taxon>Viridiplantae</taxon>
        <taxon>Streptophyta</taxon>
        <taxon>Embryophyta</taxon>
        <taxon>Tracheophyta</taxon>
        <taxon>Spermatophyta</taxon>
        <taxon>Magnoliopsida</taxon>
        <taxon>Liliopsida</taxon>
        <taxon>Poales</taxon>
        <taxon>Poaceae</taxon>
        <taxon>PACMAD clade</taxon>
        <taxon>Panicoideae</taxon>
        <taxon>Andropogonodae</taxon>
        <taxon>Andropogoneae</taxon>
        <taxon>Tripsacinae</taxon>
        <taxon>Zea</taxon>
    </lineage>
</organism>
<dbReference type="GO" id="GO:0035091">
    <property type="term" value="F:phosphatidylinositol binding"/>
    <property type="evidence" value="ECO:0007669"/>
    <property type="project" value="InterPro"/>
</dbReference>
<name>C0HFJ6_MAIZE</name>
<feature type="domain" description="PX" evidence="3">
    <location>
        <begin position="98"/>
        <end position="214"/>
    </location>
</feature>
<dbReference type="EMBL" id="BT061102">
    <property type="protein sequence ID" value="ACN25799.1"/>
    <property type="molecule type" value="mRNA"/>
</dbReference>
<dbReference type="PANTHER" id="PTHR46757">
    <property type="entry name" value="SORTING NEXIN-RELATED"/>
    <property type="match status" value="1"/>
</dbReference>
<dbReference type="GO" id="GO:0016020">
    <property type="term" value="C:membrane"/>
    <property type="evidence" value="ECO:0007669"/>
    <property type="project" value="UniProtKB-ARBA"/>
</dbReference>
<dbReference type="SMART" id="SM00312">
    <property type="entry name" value="PX"/>
    <property type="match status" value="1"/>
</dbReference>
<dbReference type="CDD" id="cd07596">
    <property type="entry name" value="BAR_SNX"/>
    <property type="match status" value="1"/>
</dbReference>
<evidence type="ECO:0000256" key="2">
    <source>
        <dbReference type="SAM" id="MobiDB-lite"/>
    </source>
</evidence>
<proteinExistence type="evidence at transcript level"/>
<dbReference type="Gene3D" id="3.30.1520.10">
    <property type="entry name" value="Phox-like domain"/>
    <property type="match status" value="1"/>
</dbReference>
<dbReference type="Pfam" id="PF00787">
    <property type="entry name" value="PX"/>
    <property type="match status" value="1"/>
</dbReference>
<dbReference type="InterPro" id="IPR015404">
    <property type="entry name" value="Vps5_C"/>
</dbReference>
<dbReference type="InterPro" id="IPR036871">
    <property type="entry name" value="PX_dom_sf"/>
</dbReference>
<accession>C0HFJ6</accession>
<evidence type="ECO:0000313" key="4">
    <source>
        <dbReference type="EMBL" id="ACN25799.1"/>
    </source>
</evidence>